<reference evidence="1 2" key="1">
    <citation type="submission" date="2016-11" db="EMBL/GenBank/DDBJ databases">
        <authorList>
            <person name="Jaros S."/>
            <person name="Januszkiewicz K."/>
            <person name="Wedrychowicz H."/>
        </authorList>
    </citation>
    <scope>NUCLEOTIDE SEQUENCE [LARGE SCALE GENOMIC DNA]</scope>
    <source>
        <strain evidence="1 2">DSM 9705</strain>
    </source>
</reference>
<dbReference type="Proteomes" id="UP000184139">
    <property type="component" value="Unassembled WGS sequence"/>
</dbReference>
<accession>A0A1M5S6U8</accession>
<gene>
    <name evidence="1" type="ORF">SAMN02745124_00190</name>
</gene>
<protein>
    <submittedName>
        <fullName evidence="1">Uncharacterized protein</fullName>
    </submittedName>
</protein>
<evidence type="ECO:0000313" key="1">
    <source>
        <dbReference type="EMBL" id="SHH34170.1"/>
    </source>
</evidence>
<organism evidence="1 2">
    <name type="scientific">Desulfofustis glycolicus DSM 9705</name>
    <dbReference type="NCBI Taxonomy" id="1121409"/>
    <lineage>
        <taxon>Bacteria</taxon>
        <taxon>Pseudomonadati</taxon>
        <taxon>Thermodesulfobacteriota</taxon>
        <taxon>Desulfobulbia</taxon>
        <taxon>Desulfobulbales</taxon>
        <taxon>Desulfocapsaceae</taxon>
        <taxon>Desulfofustis</taxon>
    </lineage>
</organism>
<keyword evidence="2" id="KW-1185">Reference proteome</keyword>
<evidence type="ECO:0000313" key="2">
    <source>
        <dbReference type="Proteomes" id="UP000184139"/>
    </source>
</evidence>
<sequence>MDKDRMRELLQKIANSRAVPMFDRDFGVPAEDEQQLRNDLYELEQRGFITAQVISSRMRETFGLPLDVGEIKLSKEGWAFLEGKPESQTGSVSTVFNINTNGNSTPAFSFSNVGNLNNITNADADKMLQSILSAIAQSNLPEKEQNGLSSSVTALFKAAAPNVVASLLIGAVQAMVA</sequence>
<dbReference type="STRING" id="1121409.SAMN02745124_00190"/>
<proteinExistence type="predicted"/>
<dbReference type="EMBL" id="FQXS01000001">
    <property type="protein sequence ID" value="SHH34170.1"/>
    <property type="molecule type" value="Genomic_DNA"/>
</dbReference>
<dbReference type="AlphaFoldDB" id="A0A1M5S6U8"/>
<name>A0A1M5S6U8_9BACT</name>